<reference evidence="2 3" key="1">
    <citation type="submission" date="2016-10" db="EMBL/GenBank/DDBJ databases">
        <authorList>
            <person name="Varghese N."/>
            <person name="Submissions S."/>
        </authorList>
    </citation>
    <scope>NUCLEOTIDE SEQUENCE [LARGE SCALE GENOMIC DNA]</scope>
    <source>
        <strain evidence="2 3">LMG 21974</strain>
    </source>
</reference>
<feature type="region of interest" description="Disordered" evidence="1">
    <location>
        <begin position="191"/>
        <end position="234"/>
    </location>
</feature>
<evidence type="ECO:0000313" key="3">
    <source>
        <dbReference type="Proteomes" id="UP000183210"/>
    </source>
</evidence>
<feature type="region of interest" description="Disordered" evidence="1">
    <location>
        <begin position="344"/>
        <end position="426"/>
    </location>
</feature>
<gene>
    <name evidence="2" type="ORF">SAMN05216409_10957</name>
</gene>
<evidence type="ECO:0000256" key="1">
    <source>
        <dbReference type="SAM" id="MobiDB-lite"/>
    </source>
</evidence>
<comment type="caution">
    <text evidence="2">The sequence shown here is derived from an EMBL/GenBank/DDBJ whole genome shotgun (WGS) entry which is preliminary data.</text>
</comment>
<feature type="compositionally biased region" description="Polar residues" evidence="1">
    <location>
        <begin position="413"/>
        <end position="422"/>
    </location>
</feature>
<name>A0A9X8ME79_9PSED</name>
<dbReference type="GeneID" id="300268917"/>
<organism evidence="2 3">
    <name type="scientific">Pseudomonas lutea</name>
    <dbReference type="NCBI Taxonomy" id="243924"/>
    <lineage>
        <taxon>Bacteria</taxon>
        <taxon>Pseudomonadati</taxon>
        <taxon>Pseudomonadota</taxon>
        <taxon>Gammaproteobacteria</taxon>
        <taxon>Pseudomonadales</taxon>
        <taxon>Pseudomonadaceae</taxon>
        <taxon>Pseudomonas</taxon>
    </lineage>
</organism>
<feature type="compositionally biased region" description="Polar residues" evidence="1">
    <location>
        <begin position="191"/>
        <end position="203"/>
    </location>
</feature>
<evidence type="ECO:0000313" key="2">
    <source>
        <dbReference type="EMBL" id="SEQ83552.1"/>
    </source>
</evidence>
<protein>
    <submittedName>
        <fullName evidence="2">Uncharacterized protein</fullName>
    </submittedName>
</protein>
<dbReference type="AlphaFoldDB" id="A0A9X8ME79"/>
<feature type="compositionally biased region" description="Polar residues" evidence="1">
    <location>
        <begin position="359"/>
        <end position="368"/>
    </location>
</feature>
<dbReference type="CDD" id="cd20746">
    <property type="entry name" value="FIX_Ntox15_NUC_DUF4112_RhsA-like"/>
    <property type="match status" value="1"/>
</dbReference>
<proteinExistence type="predicted"/>
<feature type="compositionally biased region" description="Polar residues" evidence="1">
    <location>
        <begin position="225"/>
        <end position="234"/>
    </location>
</feature>
<dbReference type="RefSeq" id="WP_074826887.1">
    <property type="nucleotide sequence ID" value="NZ_FOEV01000009.1"/>
</dbReference>
<dbReference type="EMBL" id="FOEV01000009">
    <property type="protein sequence ID" value="SEQ83552.1"/>
    <property type="molecule type" value="Genomic_DNA"/>
</dbReference>
<sequence length="530" mass="57819">MTNISTGQRARENHSVAYQDALVELGKGIALGLVPILGQAIDTYDTVESAIRIYTSKNDAEKEEAQFDLLLSFIGWIPGPGDGVKKSLRIVNKDPNRYAPVLFDLLRFVLQECGVKSSPEALLAQIFDAGALNGQIDEIIEGVRHSSTFDALPRVVRNGVLDVLVVARDNLPALVGLVEKRLLKWKRLQRNNSGAESSTSRPATQPKPAARDAQVAKEGRDSPAGTHSNGVDRSTIGTRSLADLSNDLLGVSGEHIADYICANELGWGHDWDGHDKGCDGVWLEGTPSGSKLGKLSSGGSPKAKHILYKLTDPPNGTGIDAVWRADPLTNNGKRFAIVEAKASREEDGPKFLRKPGNTRKPSITSTLGASGIPEKAKDATDPSELLEPIENESAGLGYQRNAKASGRKRSRPRNSSTSQEAKSPTAKKVEILVQMSHEWIYKNLSTSSLISFRAEIISSYSRHLFFSPLYHPSGSPMEHAVAALKDSDESKHRLHKAFHFKEDEIKIAVNKRKRKLSQKHGNQNSLRLEA</sequence>
<accession>A0A9X8ME79</accession>
<dbReference type="InterPro" id="IPR049802">
    <property type="entry name" value="RhsC-like_FIX"/>
</dbReference>
<dbReference type="Proteomes" id="UP000183210">
    <property type="component" value="Unassembled WGS sequence"/>
</dbReference>